<dbReference type="AlphaFoldDB" id="F5YJG7"/>
<dbReference type="PANTHER" id="PTHR21043:SF0">
    <property type="entry name" value="MITOCHONDRIAL ASSEMBLY OF RIBOSOMAL LARGE SUBUNIT PROTEIN 1"/>
    <property type="match status" value="1"/>
</dbReference>
<dbReference type="InterPro" id="IPR004394">
    <property type="entry name" value="Iojap/RsfS/C7orf30"/>
</dbReference>
<dbReference type="HAMAP" id="MF_01477">
    <property type="entry name" value="Iojap_RsfS"/>
    <property type="match status" value="1"/>
</dbReference>
<evidence type="ECO:0000256" key="1">
    <source>
        <dbReference type="ARBA" id="ARBA00010574"/>
    </source>
</evidence>
<dbReference type="GO" id="GO:0017148">
    <property type="term" value="P:negative regulation of translation"/>
    <property type="evidence" value="ECO:0007669"/>
    <property type="project" value="UniProtKB-UniRule"/>
</dbReference>
<comment type="function">
    <text evidence="2">Functions as a ribosomal silencing factor. Interacts with ribosomal protein uL14 (rplN), blocking formation of intersubunit bridge B8. Prevents association of the 30S and 50S ribosomal subunits and the formation of functional ribosomes, thus repressing translation.</text>
</comment>
<dbReference type="PANTHER" id="PTHR21043">
    <property type="entry name" value="IOJAP SUPERFAMILY ORTHOLOG"/>
    <property type="match status" value="1"/>
</dbReference>
<keyword evidence="2" id="KW-0810">Translation regulation</keyword>
<dbReference type="RefSeq" id="WP_015706835.1">
    <property type="nucleotide sequence ID" value="NC_015578.1"/>
</dbReference>
<dbReference type="SUPFAM" id="SSF81301">
    <property type="entry name" value="Nucleotidyltransferase"/>
    <property type="match status" value="1"/>
</dbReference>
<dbReference type="eggNOG" id="COG0799">
    <property type="taxonomic scope" value="Bacteria"/>
</dbReference>
<dbReference type="NCBIfam" id="TIGR00090">
    <property type="entry name" value="rsfS_iojap_ybeB"/>
    <property type="match status" value="1"/>
</dbReference>
<dbReference type="EMBL" id="CP001843">
    <property type="protein sequence ID" value="AEF86341.1"/>
    <property type="molecule type" value="Genomic_DNA"/>
</dbReference>
<name>F5YJG7_TREPZ</name>
<keyword evidence="2" id="KW-0963">Cytoplasm</keyword>
<protein>
    <recommendedName>
        <fullName evidence="2">Ribosomal silencing factor RsfS</fullName>
    </recommendedName>
</protein>
<sequence length="119" mass="13589">MEDTFQVDKTAALELAALIRDHRGEDVIVMDLREINHWTDFFVVATVSSSAHVQGLQRHIKDYARDKGIEILRQHRKASSDDEWNLIDLGNIVVHLMSSGSRSFYELERLWSAAVIVSP</sequence>
<dbReference type="KEGG" id="tpi:TREPR_3454"/>
<comment type="subcellular location">
    <subcellularLocation>
        <location evidence="2">Cytoplasm</location>
    </subcellularLocation>
</comment>
<comment type="similarity">
    <text evidence="1 2">Belongs to the Iojap/RsfS family.</text>
</comment>
<dbReference type="Proteomes" id="UP000009223">
    <property type="component" value="Chromosome"/>
</dbReference>
<organism evidence="3 4">
    <name type="scientific">Treponema primitia (strain ATCC BAA-887 / DSM 12427 / ZAS-2)</name>
    <dbReference type="NCBI Taxonomy" id="545694"/>
    <lineage>
        <taxon>Bacteria</taxon>
        <taxon>Pseudomonadati</taxon>
        <taxon>Spirochaetota</taxon>
        <taxon>Spirochaetia</taxon>
        <taxon>Spirochaetales</taxon>
        <taxon>Treponemataceae</taxon>
        <taxon>Treponema</taxon>
    </lineage>
</organism>
<dbReference type="InterPro" id="IPR043519">
    <property type="entry name" value="NT_sf"/>
</dbReference>
<dbReference type="GO" id="GO:0005737">
    <property type="term" value="C:cytoplasm"/>
    <property type="evidence" value="ECO:0007669"/>
    <property type="project" value="UniProtKB-SubCell"/>
</dbReference>
<keyword evidence="2" id="KW-0678">Repressor</keyword>
<dbReference type="GO" id="GO:0043023">
    <property type="term" value="F:ribosomal large subunit binding"/>
    <property type="evidence" value="ECO:0007669"/>
    <property type="project" value="TreeGrafter"/>
</dbReference>
<dbReference type="Pfam" id="PF02410">
    <property type="entry name" value="RsfS"/>
    <property type="match status" value="1"/>
</dbReference>
<reference evidence="4" key="1">
    <citation type="submission" date="2009-12" db="EMBL/GenBank/DDBJ databases">
        <title>Complete sequence of Treponema primitia strain ZAS-2.</title>
        <authorList>
            <person name="Tetu S.G."/>
            <person name="Matson E."/>
            <person name="Ren Q."/>
            <person name="Seshadri R."/>
            <person name="Elbourne L."/>
            <person name="Hassan K.A."/>
            <person name="Durkin A."/>
            <person name="Radune D."/>
            <person name="Mohamoud Y."/>
            <person name="Shay R."/>
            <person name="Jin S."/>
            <person name="Zhang X."/>
            <person name="Lucey K."/>
            <person name="Ballor N.R."/>
            <person name="Ottesen E."/>
            <person name="Rosenthal R."/>
            <person name="Allen A."/>
            <person name="Leadbetter J.R."/>
            <person name="Paulsen I.T."/>
        </authorList>
    </citation>
    <scope>NUCLEOTIDE SEQUENCE [LARGE SCALE GENOMIC DNA]</scope>
    <source>
        <strain evidence="4">ATCC BAA-887 / DSM 12427 / ZAS-2</strain>
    </source>
</reference>
<evidence type="ECO:0000313" key="3">
    <source>
        <dbReference type="EMBL" id="AEF86341.1"/>
    </source>
</evidence>
<dbReference type="OrthoDB" id="9793681at2"/>
<gene>
    <name evidence="2" type="primary">rsfS</name>
    <name evidence="3" type="ordered locus">TREPR_3454</name>
</gene>
<dbReference type="HOGENOM" id="CLU_092688_5_0_12"/>
<comment type="subunit">
    <text evidence="2">Interacts with ribosomal protein uL14 (rplN).</text>
</comment>
<keyword evidence="4" id="KW-1185">Reference proteome</keyword>
<proteinExistence type="inferred from homology"/>
<dbReference type="Gene3D" id="3.30.460.10">
    <property type="entry name" value="Beta Polymerase, domain 2"/>
    <property type="match status" value="1"/>
</dbReference>
<dbReference type="GO" id="GO:0042256">
    <property type="term" value="P:cytosolic ribosome assembly"/>
    <property type="evidence" value="ECO:0007669"/>
    <property type="project" value="UniProtKB-UniRule"/>
</dbReference>
<accession>F5YJG7</accession>
<dbReference type="GO" id="GO:0090071">
    <property type="term" value="P:negative regulation of ribosome biogenesis"/>
    <property type="evidence" value="ECO:0007669"/>
    <property type="project" value="UniProtKB-UniRule"/>
</dbReference>
<evidence type="ECO:0000256" key="2">
    <source>
        <dbReference type="HAMAP-Rule" id="MF_01477"/>
    </source>
</evidence>
<reference evidence="3 4" key="2">
    <citation type="journal article" date="2011" name="ISME J.">
        <title>RNA-seq reveals cooperative metabolic interactions between two termite-gut spirochete species in co-culture.</title>
        <authorList>
            <person name="Rosenthal A.Z."/>
            <person name="Matson E.G."/>
            <person name="Eldar A."/>
            <person name="Leadbetter J.R."/>
        </authorList>
    </citation>
    <scope>NUCLEOTIDE SEQUENCE [LARGE SCALE GENOMIC DNA]</scope>
    <source>
        <strain evidence="4">ATCC BAA-887 / DSM 12427 / ZAS-2</strain>
    </source>
</reference>
<evidence type="ECO:0000313" key="4">
    <source>
        <dbReference type="Proteomes" id="UP000009223"/>
    </source>
</evidence>
<dbReference type="STRING" id="545694.TREPR_3454"/>